<dbReference type="RefSeq" id="WP_002685452.1">
    <property type="nucleotide sequence ID" value="NZ_JH600070.1"/>
</dbReference>
<evidence type="ECO:0000256" key="1">
    <source>
        <dbReference type="SAM" id="Phobius"/>
    </source>
</evidence>
<proteinExistence type="predicted"/>
<reference evidence="2 3" key="1">
    <citation type="submission" date="2011-11" db="EMBL/GenBank/DDBJ databases">
        <title>Improved High-Quality Draft sequence of Beggiatoa alba B18lD.</title>
        <authorList>
            <consortium name="US DOE Joint Genome Institute"/>
            <person name="Lucas S."/>
            <person name="Han J."/>
            <person name="Lapidus A."/>
            <person name="Cheng J.-F."/>
            <person name="Goodwin L."/>
            <person name="Pitluck S."/>
            <person name="Peters L."/>
            <person name="Mikhailova N."/>
            <person name="Held B."/>
            <person name="Detter J.C."/>
            <person name="Han C."/>
            <person name="Tapia R."/>
            <person name="Land M."/>
            <person name="Hauser L."/>
            <person name="Kyrpides N."/>
            <person name="Ivanova N."/>
            <person name="Pagani I."/>
            <person name="Samuel K."/>
            <person name="Teske A."/>
            <person name="Mueller J."/>
            <person name="Woyke T."/>
        </authorList>
    </citation>
    <scope>NUCLEOTIDE SEQUENCE [LARGE SCALE GENOMIC DNA]</scope>
    <source>
        <strain evidence="2 3">B18LD</strain>
    </source>
</reference>
<dbReference type="eggNOG" id="COG1413">
    <property type="taxonomic scope" value="Bacteria"/>
</dbReference>
<evidence type="ECO:0008006" key="4">
    <source>
        <dbReference type="Google" id="ProtNLM"/>
    </source>
</evidence>
<dbReference type="OrthoDB" id="5409634at2"/>
<feature type="transmembrane region" description="Helical" evidence="1">
    <location>
        <begin position="86"/>
        <end position="108"/>
    </location>
</feature>
<keyword evidence="3" id="KW-1185">Reference proteome</keyword>
<keyword evidence="1" id="KW-0472">Membrane</keyword>
<sequence length="967" mass="107689">MSMLKSVLANALNIRAGEGFPLLLLLIHSFFKGVSTVFFETTANTLFLREFDSHYLPYVYMATASLSIAFGVMYSKLEAKLSPDKLLSYTLWLLWIVLLLFYVSLLLFGEIAAIAPFFAIAMMIWKGVHWILLTLEFWALAGLIFNVRQGKRLFGLTSTGDIVAIILGGASVTFLVNWIGTTQLLLISLIGLTGALGILRYIAHSCPDSFLITTEKNDNGEEVARKPLGLLIKEPYVILFFCISAISSMGYYFVDFIFYDTVGAHYTREEDLASFFGLFFALLGFINFLSSALLSGRLLTLYGLTVGLLSLPVMVFITTSLSVTIGVLNGTVGAFLWLVTLTKLLDEVLRTAFESPTFRILYQPFPVAERLRLQGVRESIVEPAAIGLTGIFLLLFTTITTLSALHLAMLFLILLVAWITIAFFLRQNYTRVLMNALSNRRLNGLSLSLEDGSSVAVLQKGLESPLAGEVIYCLNTLEEMEHNNINNFFIKLLDHPQPEVRIHALRKIEQYNVTEAVKTVNQHLLIEKNTAALGTAIRTFCAISDAEAFEHVATYTNVNNPNIKKGAIVGLLKNGGIDGVLAAGETLNGLLVSLQAQDRCLAADILGEVGITSFYRPLIKLLHDNNVCVRRSALAACGKLRNPKLLPLIIDNLSHADTREAATVALVAFSEVALPTLEQELARQENNYTVQIRILKVCARIGGIETTQFLKKLLLSPPRREVYCQLLKSLVASGYQVSGAEEEQRIEFFIEREVRHITLWLASIQDMGIDKTTALLVQSLYHEIQKSQELIFFLLAYLYPAKSIFQAQRELSDESTEKRAYALEALDNIISHDIKNLIFPLLDNLTPTQRLARLNNLFPQTHKSRELRLRELLESTPIAVSTWTKACALFSVGNLSSTNLQPIVSKVLENASDALLRETAIWTLANLKPTDLQERLRPYIKDSSPHIVALVNDLLNPDRNLAQYLPA</sequence>
<feature type="transmembrane region" description="Helical" evidence="1">
    <location>
        <begin position="235"/>
        <end position="254"/>
    </location>
</feature>
<name>I3CFT2_9GAMM</name>
<keyword evidence="1" id="KW-1133">Transmembrane helix</keyword>
<accession>I3CFT2</accession>
<feature type="transmembrane region" description="Helical" evidence="1">
    <location>
        <begin position="380"/>
        <end position="399"/>
    </location>
</feature>
<dbReference type="SMART" id="SM00567">
    <property type="entry name" value="EZ_HEAT"/>
    <property type="match status" value="4"/>
</dbReference>
<dbReference type="Gene3D" id="1.25.10.10">
    <property type="entry name" value="Leucine-rich Repeat Variant"/>
    <property type="match status" value="2"/>
</dbReference>
<dbReference type="InterPro" id="IPR004155">
    <property type="entry name" value="PBS_lyase_HEAT"/>
</dbReference>
<keyword evidence="1" id="KW-0812">Transmembrane</keyword>
<feature type="transmembrane region" description="Helical" evidence="1">
    <location>
        <begin position="301"/>
        <end position="321"/>
    </location>
</feature>
<dbReference type="HOGENOM" id="CLU_011019_0_0_6"/>
<protein>
    <recommendedName>
        <fullName evidence="4">ADP,ATP carrier protein</fullName>
    </recommendedName>
</protein>
<feature type="transmembrane region" description="Helical" evidence="1">
    <location>
        <begin position="274"/>
        <end position="294"/>
    </location>
</feature>
<evidence type="ECO:0000313" key="2">
    <source>
        <dbReference type="EMBL" id="EIJ42475.1"/>
    </source>
</evidence>
<dbReference type="AlphaFoldDB" id="I3CFT2"/>
<dbReference type="SUPFAM" id="SSF103473">
    <property type="entry name" value="MFS general substrate transporter"/>
    <property type="match status" value="1"/>
</dbReference>
<dbReference type="SUPFAM" id="SSF48371">
    <property type="entry name" value="ARM repeat"/>
    <property type="match status" value="1"/>
</dbReference>
<feature type="transmembrane region" description="Helical" evidence="1">
    <location>
        <begin position="159"/>
        <end position="179"/>
    </location>
</feature>
<evidence type="ECO:0000313" key="3">
    <source>
        <dbReference type="Proteomes" id="UP000005744"/>
    </source>
</evidence>
<gene>
    <name evidence="2" type="ORF">BegalDRAFT_1596</name>
</gene>
<dbReference type="Proteomes" id="UP000005744">
    <property type="component" value="Unassembled WGS sequence"/>
</dbReference>
<organism evidence="2 3">
    <name type="scientific">Beggiatoa alba B18LD</name>
    <dbReference type="NCBI Taxonomy" id="395493"/>
    <lineage>
        <taxon>Bacteria</taxon>
        <taxon>Pseudomonadati</taxon>
        <taxon>Pseudomonadota</taxon>
        <taxon>Gammaproteobacteria</taxon>
        <taxon>Thiotrichales</taxon>
        <taxon>Thiotrichaceae</taxon>
        <taxon>Beggiatoa</taxon>
    </lineage>
</organism>
<feature type="transmembrane region" description="Helical" evidence="1">
    <location>
        <begin position="405"/>
        <end position="425"/>
    </location>
</feature>
<dbReference type="InterPro" id="IPR011989">
    <property type="entry name" value="ARM-like"/>
</dbReference>
<feature type="transmembrane region" description="Helical" evidence="1">
    <location>
        <begin position="185"/>
        <end position="203"/>
    </location>
</feature>
<feature type="transmembrane region" description="Helical" evidence="1">
    <location>
        <begin position="55"/>
        <end position="74"/>
    </location>
</feature>
<dbReference type="EMBL" id="JH600070">
    <property type="protein sequence ID" value="EIJ42475.1"/>
    <property type="molecule type" value="Genomic_DNA"/>
</dbReference>
<dbReference type="CDD" id="cd06174">
    <property type="entry name" value="MFS"/>
    <property type="match status" value="1"/>
</dbReference>
<dbReference type="InterPro" id="IPR036259">
    <property type="entry name" value="MFS_trans_sf"/>
</dbReference>
<dbReference type="InterPro" id="IPR016024">
    <property type="entry name" value="ARM-type_fold"/>
</dbReference>
<feature type="transmembrane region" description="Helical" evidence="1">
    <location>
        <begin position="128"/>
        <end position="147"/>
    </location>
</feature>
<dbReference type="STRING" id="395493.BegalDRAFT_1596"/>